<dbReference type="GO" id="GO:0006606">
    <property type="term" value="P:protein import into nucleus"/>
    <property type="evidence" value="ECO:0007669"/>
    <property type="project" value="TreeGrafter"/>
</dbReference>
<reference evidence="3" key="1">
    <citation type="journal article" date="2020" name="Stud. Mycol.">
        <title>101 Dothideomycetes genomes: a test case for predicting lifestyles and emergence of pathogens.</title>
        <authorList>
            <person name="Haridas S."/>
            <person name="Albert R."/>
            <person name="Binder M."/>
            <person name="Bloem J."/>
            <person name="Labutti K."/>
            <person name="Salamov A."/>
            <person name="Andreopoulos B."/>
            <person name="Baker S."/>
            <person name="Barry K."/>
            <person name="Bills G."/>
            <person name="Bluhm B."/>
            <person name="Cannon C."/>
            <person name="Castanera R."/>
            <person name="Culley D."/>
            <person name="Daum C."/>
            <person name="Ezra D."/>
            <person name="Gonzalez J."/>
            <person name="Henrissat B."/>
            <person name="Kuo A."/>
            <person name="Liang C."/>
            <person name="Lipzen A."/>
            <person name="Lutzoni F."/>
            <person name="Magnuson J."/>
            <person name="Mondo S."/>
            <person name="Nolan M."/>
            <person name="Ohm R."/>
            <person name="Pangilinan J."/>
            <person name="Park H.-J."/>
            <person name="Ramirez L."/>
            <person name="Alfaro M."/>
            <person name="Sun H."/>
            <person name="Tritt A."/>
            <person name="Yoshinaga Y."/>
            <person name="Zwiers L.-H."/>
            <person name="Turgeon B."/>
            <person name="Goodwin S."/>
            <person name="Spatafora J."/>
            <person name="Crous P."/>
            <person name="Grigoriev I."/>
        </authorList>
    </citation>
    <scope>NUCLEOTIDE SEQUENCE</scope>
    <source>
        <strain evidence="3">CBS 207.26</strain>
    </source>
</reference>
<dbReference type="EMBL" id="ML994616">
    <property type="protein sequence ID" value="KAF2191832.1"/>
    <property type="molecule type" value="Genomic_DNA"/>
</dbReference>
<feature type="compositionally biased region" description="Polar residues" evidence="1">
    <location>
        <begin position="225"/>
        <end position="246"/>
    </location>
</feature>
<keyword evidence="2" id="KW-0812">Transmembrane</keyword>
<feature type="transmembrane region" description="Helical" evidence="2">
    <location>
        <begin position="92"/>
        <end position="113"/>
    </location>
</feature>
<evidence type="ECO:0000256" key="1">
    <source>
        <dbReference type="SAM" id="MobiDB-lite"/>
    </source>
</evidence>
<feature type="compositionally biased region" description="Polar residues" evidence="1">
    <location>
        <begin position="139"/>
        <end position="155"/>
    </location>
</feature>
<accession>A0A6A6ELK5</accession>
<dbReference type="Proteomes" id="UP000800200">
    <property type="component" value="Unassembled WGS sequence"/>
</dbReference>
<dbReference type="GO" id="GO:0030474">
    <property type="term" value="P:spindle pole body duplication"/>
    <property type="evidence" value="ECO:0007669"/>
    <property type="project" value="TreeGrafter"/>
</dbReference>
<evidence type="ECO:0008006" key="5">
    <source>
        <dbReference type="Google" id="ProtNLM"/>
    </source>
</evidence>
<dbReference type="OrthoDB" id="429932at2759"/>
<dbReference type="GO" id="GO:0005640">
    <property type="term" value="C:nuclear outer membrane"/>
    <property type="evidence" value="ECO:0007669"/>
    <property type="project" value="TreeGrafter"/>
</dbReference>
<evidence type="ECO:0000313" key="3">
    <source>
        <dbReference type="EMBL" id="KAF2191832.1"/>
    </source>
</evidence>
<feature type="transmembrane region" description="Helical" evidence="2">
    <location>
        <begin position="49"/>
        <end position="72"/>
    </location>
</feature>
<feature type="region of interest" description="Disordered" evidence="1">
    <location>
        <begin position="127"/>
        <end position="258"/>
    </location>
</feature>
<keyword evidence="2" id="KW-1133">Transmembrane helix</keyword>
<keyword evidence="4" id="KW-1185">Reference proteome</keyword>
<dbReference type="Pfam" id="PF08058">
    <property type="entry name" value="NPCC"/>
    <property type="match status" value="1"/>
</dbReference>
<evidence type="ECO:0000313" key="4">
    <source>
        <dbReference type="Proteomes" id="UP000800200"/>
    </source>
</evidence>
<dbReference type="AlphaFoldDB" id="A0A6A6ELK5"/>
<gene>
    <name evidence="3" type="ORF">K469DRAFT_654988</name>
</gene>
<proteinExistence type="predicted"/>
<name>A0A6A6ELK5_9PEZI</name>
<dbReference type="PANTHER" id="PTHR28003:SF1">
    <property type="entry name" value="NUCLEOPORIN POM34"/>
    <property type="match status" value="1"/>
</dbReference>
<keyword evidence="2" id="KW-0472">Membrane</keyword>
<feature type="compositionally biased region" description="Polar residues" evidence="1">
    <location>
        <begin position="193"/>
        <end position="206"/>
    </location>
</feature>
<dbReference type="InterPro" id="IPR012578">
    <property type="entry name" value="Nucl_pore_cmplx"/>
</dbReference>
<dbReference type="PANTHER" id="PTHR28003">
    <property type="entry name" value="NUCLEOPORIN POM34"/>
    <property type="match status" value="1"/>
</dbReference>
<organism evidence="3 4">
    <name type="scientific">Zopfia rhizophila CBS 207.26</name>
    <dbReference type="NCBI Taxonomy" id="1314779"/>
    <lineage>
        <taxon>Eukaryota</taxon>
        <taxon>Fungi</taxon>
        <taxon>Dikarya</taxon>
        <taxon>Ascomycota</taxon>
        <taxon>Pezizomycotina</taxon>
        <taxon>Dothideomycetes</taxon>
        <taxon>Dothideomycetes incertae sedis</taxon>
        <taxon>Zopfiaceae</taxon>
        <taxon>Zopfia</taxon>
    </lineage>
</organism>
<dbReference type="GO" id="GO:0070762">
    <property type="term" value="C:nuclear pore transmembrane ring"/>
    <property type="evidence" value="ECO:0007669"/>
    <property type="project" value="TreeGrafter"/>
</dbReference>
<sequence>MATPATPSTPAAQKEVQATPTGRWIHPKFDEITRRQHAAVFDERNVSQIVWNGGFLLASYFISPSISRWALLRTLTSPLFGLAKTWTPYSSYIIYAIRLLFIINIIQALWPLFRRYRPDPIADIPLTPSQRQAMGLDPNVSTPQTPGSIYSSPQYITPPRYAKSTPRSSLSNQSDRKPSHSPLSGSPRAGLAKSTSNSPFSPNTGSPLLHKAVGGGSATRRLSYDSRNSPLASSFFGESSASNTPGTPTPGMGKASVGLNNKWLYDKSRGSPKSSLFS</sequence>
<protein>
    <recommendedName>
        <fullName evidence="5">Nuclear pore complex component</fullName>
    </recommendedName>
</protein>
<evidence type="ECO:0000256" key="2">
    <source>
        <dbReference type="SAM" id="Phobius"/>
    </source>
</evidence>